<dbReference type="Proteomes" id="UP000778864">
    <property type="component" value="Unassembled WGS sequence"/>
</dbReference>
<name>A0A942WSP0_VEIPA</name>
<accession>A0A942WSP0</accession>
<dbReference type="Pfam" id="PF08275">
    <property type="entry name" value="DNAG_N"/>
    <property type="match status" value="1"/>
</dbReference>
<comment type="caution">
    <text evidence="3">The sequence shown here is derived from an EMBL/GenBank/DDBJ whole genome shotgun (WGS) entry which is preliminary data.</text>
</comment>
<feature type="domain" description="DNA primase DNAG catalytic core N-terminal" evidence="1">
    <location>
        <begin position="170"/>
        <end position="229"/>
    </location>
</feature>
<dbReference type="GO" id="GO:0006269">
    <property type="term" value="P:DNA replication, synthesis of primer"/>
    <property type="evidence" value="ECO:0007669"/>
    <property type="project" value="TreeGrafter"/>
</dbReference>
<dbReference type="Gene3D" id="3.90.980.10">
    <property type="entry name" value="DNA primase, catalytic core, N-terminal domain"/>
    <property type="match status" value="1"/>
</dbReference>
<dbReference type="PANTHER" id="PTHR30313:SF2">
    <property type="entry name" value="DNA PRIMASE"/>
    <property type="match status" value="1"/>
</dbReference>
<dbReference type="RefSeq" id="WP_278467877.1">
    <property type="nucleotide sequence ID" value="NZ_JAGZMU010000005.1"/>
</dbReference>
<dbReference type="CDD" id="cd03364">
    <property type="entry name" value="TOPRIM_DnaG_primases"/>
    <property type="match status" value="1"/>
</dbReference>
<evidence type="ECO:0000313" key="3">
    <source>
        <dbReference type="EMBL" id="MBS4893722.1"/>
    </source>
</evidence>
<dbReference type="InterPro" id="IPR013264">
    <property type="entry name" value="DNAG_N"/>
</dbReference>
<protein>
    <submittedName>
        <fullName evidence="3">Toprim domain-containing protein</fullName>
    </submittedName>
</protein>
<dbReference type="Gene3D" id="3.40.1360.10">
    <property type="match status" value="1"/>
</dbReference>
<evidence type="ECO:0000259" key="1">
    <source>
        <dbReference type="Pfam" id="PF08275"/>
    </source>
</evidence>
<dbReference type="InterPro" id="IPR034151">
    <property type="entry name" value="TOPRIM_DnaG_bac"/>
</dbReference>
<sequence length="356" mass="41680">MDAAELKEYIYDNEQIELILEELGCKHIKHRKTQGGDEYFSCTFPDGDNKNGIWIFNNEYLNAKSQSRSNAIKNPYGNPNLIDVVCYIKDLYFSGAIKWICECLGLDYYKESAEEIPESLKWTKLITGMKEKDEDEELEKLKPISEKILTYYYSYCNDIFYNEGIDYFTQREFEIGYDIFTDRITIPIRDELSTLVGVKGRLVENDLDECKYIYLEPCPKSRILYGLYKTLSYIKAEKKVIVVESEKSVLKLWSKGIRNVVAIGGHDLSKVQVEKLIRLEVEEIILCYDEDVFRDEENGKVDKKEYLNEVQKFIEQQKVSVMVDLNGEILNKKESPADNMKKFEILFERRKVLQKG</sequence>
<organism evidence="3 4">
    <name type="scientific">Veillonella parvula</name>
    <name type="common">Staphylococcus parvulus</name>
    <dbReference type="NCBI Taxonomy" id="29466"/>
    <lineage>
        <taxon>Bacteria</taxon>
        <taxon>Bacillati</taxon>
        <taxon>Bacillota</taxon>
        <taxon>Negativicutes</taxon>
        <taxon>Veillonellales</taxon>
        <taxon>Veillonellaceae</taxon>
        <taxon>Veillonella</taxon>
    </lineage>
</organism>
<dbReference type="InterPro" id="IPR037068">
    <property type="entry name" value="DNA_primase_core_N_sf"/>
</dbReference>
<dbReference type="InterPro" id="IPR050219">
    <property type="entry name" value="DnaG_primase"/>
</dbReference>
<proteinExistence type="predicted"/>
<dbReference type="Pfam" id="PF13662">
    <property type="entry name" value="Toprim_4"/>
    <property type="match status" value="1"/>
</dbReference>
<feature type="domain" description="Toprim" evidence="2">
    <location>
        <begin position="239"/>
        <end position="292"/>
    </location>
</feature>
<dbReference type="GO" id="GO:0005737">
    <property type="term" value="C:cytoplasm"/>
    <property type="evidence" value="ECO:0007669"/>
    <property type="project" value="TreeGrafter"/>
</dbReference>
<dbReference type="AlphaFoldDB" id="A0A942WSP0"/>
<gene>
    <name evidence="3" type="ORF">KHZ90_08105</name>
</gene>
<dbReference type="EMBL" id="JAGZMU010000005">
    <property type="protein sequence ID" value="MBS4893722.1"/>
    <property type="molecule type" value="Genomic_DNA"/>
</dbReference>
<dbReference type="SUPFAM" id="SSF56731">
    <property type="entry name" value="DNA primase core"/>
    <property type="match status" value="1"/>
</dbReference>
<evidence type="ECO:0000259" key="2">
    <source>
        <dbReference type="Pfam" id="PF13662"/>
    </source>
</evidence>
<evidence type="ECO:0000313" key="4">
    <source>
        <dbReference type="Proteomes" id="UP000778864"/>
    </source>
</evidence>
<dbReference type="PANTHER" id="PTHR30313">
    <property type="entry name" value="DNA PRIMASE"/>
    <property type="match status" value="1"/>
</dbReference>
<reference evidence="3" key="1">
    <citation type="submission" date="2021-02" db="EMBL/GenBank/DDBJ databases">
        <title>Infant gut strain persistence is associated with maternal origin, phylogeny, and functional potential including surface adhesion and iron acquisition.</title>
        <authorList>
            <person name="Lou Y.C."/>
        </authorList>
    </citation>
    <scope>NUCLEOTIDE SEQUENCE</scope>
    <source>
        <strain evidence="3">L3_108_031G1_dasL3_108_031G1_concoct_20</strain>
    </source>
</reference>
<dbReference type="InterPro" id="IPR006171">
    <property type="entry name" value="TOPRIM_dom"/>
</dbReference>